<dbReference type="SUPFAM" id="SSF52972">
    <property type="entry name" value="ITPase-like"/>
    <property type="match status" value="1"/>
</dbReference>
<evidence type="ECO:0000256" key="3">
    <source>
        <dbReference type="ARBA" id="ARBA00022723"/>
    </source>
</evidence>
<dbReference type="EMBL" id="MNAO01000274">
    <property type="protein sequence ID" value="OHV15425.1"/>
    <property type="molecule type" value="Genomic_DNA"/>
</dbReference>
<evidence type="ECO:0000313" key="13">
    <source>
        <dbReference type="Proteomes" id="UP000180215"/>
    </source>
</evidence>
<evidence type="ECO:0000256" key="2">
    <source>
        <dbReference type="ARBA" id="ARBA00011738"/>
    </source>
</evidence>
<feature type="binding site" evidence="10">
    <location>
        <position position="47"/>
    </location>
    <ligand>
        <name>Mg(2+)</name>
        <dbReference type="ChEBI" id="CHEBI:18420"/>
    </ligand>
</feature>
<feature type="binding site" evidence="10">
    <location>
        <begin position="158"/>
        <end position="161"/>
    </location>
    <ligand>
        <name>substrate</name>
    </ligand>
</feature>
<evidence type="ECO:0000256" key="11">
    <source>
        <dbReference type="RuleBase" id="RU003781"/>
    </source>
</evidence>
<comment type="subunit">
    <text evidence="2 10">Homodimer.</text>
</comment>
<sequence length="211" mass="22358">MSAHRILSGKVVIATHNAGKLVEMRELLAPFGVEAVSAGELGLPEPDETGTMFSENAAIKAHAAAKASGLPAFADDSGLCVDALDGAPGLFSARWAGPDKDFSGAMARIAAELDTRGATDRRAHFVSALVLAWPDGHTELFEGRVFGDLVAPRGNLGFGYDPMFRPEGMERTFGEISSEEKHGVDWQSGNALSHRARAFVLLAQACLRRPG</sequence>
<dbReference type="Pfam" id="PF01725">
    <property type="entry name" value="Ham1p_like"/>
    <property type="match status" value="1"/>
</dbReference>
<keyword evidence="5 10" id="KW-0378">Hydrolase</keyword>
<reference evidence="12 13" key="1">
    <citation type="submission" date="2016-10" db="EMBL/GenBank/DDBJ databases">
        <title>Draft genome sequence of Methylobacterium extorquens CP3, a seed endophyte of Crotalaria pumila with plant growth-promoting and metal tolerance properties.</title>
        <authorList>
            <person name="Sanchez-Lopez A.S."/>
            <person name="Van Hamme J.D."/>
            <person name="Thijs S."/>
            <person name="Mcammond B.M."/>
            <person name="Stevens V."/>
            <person name="Gonzalez-Chavez M.D.C."/>
            <person name="Vangronsveld J."/>
        </authorList>
    </citation>
    <scope>NUCLEOTIDE SEQUENCE [LARGE SCALE GENOMIC DNA]</scope>
    <source>
        <strain evidence="12 13">CP3</strain>
    </source>
</reference>
<dbReference type="GO" id="GO:0017111">
    <property type="term" value="F:ribonucleoside triphosphate phosphatase activity"/>
    <property type="evidence" value="ECO:0007669"/>
    <property type="project" value="InterPro"/>
</dbReference>
<feature type="binding site" evidence="10">
    <location>
        <position position="76"/>
    </location>
    <ligand>
        <name>Mg(2+)</name>
        <dbReference type="ChEBI" id="CHEBI:18420"/>
    </ligand>
</feature>
<dbReference type="FunFam" id="3.90.950.10:FF:000001">
    <property type="entry name" value="dITP/XTP pyrophosphatase"/>
    <property type="match status" value="1"/>
</dbReference>
<evidence type="ECO:0000256" key="6">
    <source>
        <dbReference type="ARBA" id="ARBA00022842"/>
    </source>
</evidence>
<dbReference type="GO" id="GO:0005829">
    <property type="term" value="C:cytosol"/>
    <property type="evidence" value="ECO:0007669"/>
    <property type="project" value="TreeGrafter"/>
</dbReference>
<feature type="binding site" evidence="10">
    <location>
        <begin position="194"/>
        <end position="195"/>
    </location>
    <ligand>
        <name>substrate</name>
    </ligand>
</feature>
<dbReference type="CDD" id="cd00515">
    <property type="entry name" value="HAM1"/>
    <property type="match status" value="1"/>
</dbReference>
<name>A0A1S1P304_METEX</name>
<dbReference type="EC" id="3.6.1.66" evidence="10"/>
<keyword evidence="6 10" id="KW-0460">Magnesium</keyword>
<dbReference type="Proteomes" id="UP000180215">
    <property type="component" value="Unassembled WGS sequence"/>
</dbReference>
<evidence type="ECO:0000256" key="4">
    <source>
        <dbReference type="ARBA" id="ARBA00022741"/>
    </source>
</evidence>
<dbReference type="GO" id="GO:0036222">
    <property type="term" value="F:XTP diphosphatase activity"/>
    <property type="evidence" value="ECO:0007669"/>
    <property type="project" value="UniProtKB-UniRule"/>
</dbReference>
<comment type="similarity">
    <text evidence="1 10 11">Belongs to the HAM1 NTPase family.</text>
</comment>
<dbReference type="GO" id="GO:0009146">
    <property type="term" value="P:purine nucleoside triphosphate catabolic process"/>
    <property type="evidence" value="ECO:0007669"/>
    <property type="project" value="UniProtKB-UniRule"/>
</dbReference>
<dbReference type="GO" id="GO:0035870">
    <property type="term" value="F:dITP diphosphatase activity"/>
    <property type="evidence" value="ECO:0007669"/>
    <property type="project" value="UniProtKB-UniRule"/>
</dbReference>
<dbReference type="InterPro" id="IPR029001">
    <property type="entry name" value="ITPase-like_fam"/>
</dbReference>
<proteinExistence type="inferred from homology"/>
<organism evidence="12 13">
    <name type="scientific">Methylorubrum extorquens</name>
    <name type="common">Methylobacterium dichloromethanicum</name>
    <name type="synonym">Methylobacterium extorquens</name>
    <dbReference type="NCBI Taxonomy" id="408"/>
    <lineage>
        <taxon>Bacteria</taxon>
        <taxon>Pseudomonadati</taxon>
        <taxon>Pseudomonadota</taxon>
        <taxon>Alphaproteobacteria</taxon>
        <taxon>Hyphomicrobiales</taxon>
        <taxon>Methylobacteriaceae</taxon>
        <taxon>Methylorubrum</taxon>
    </lineage>
</organism>
<feature type="binding site" evidence="10">
    <location>
        <begin position="15"/>
        <end position="20"/>
    </location>
    <ligand>
        <name>substrate</name>
    </ligand>
</feature>
<evidence type="ECO:0000256" key="1">
    <source>
        <dbReference type="ARBA" id="ARBA00008023"/>
    </source>
</evidence>
<evidence type="ECO:0000313" key="12">
    <source>
        <dbReference type="EMBL" id="OHV15425.1"/>
    </source>
</evidence>
<evidence type="ECO:0000256" key="5">
    <source>
        <dbReference type="ARBA" id="ARBA00022801"/>
    </source>
</evidence>
<protein>
    <recommendedName>
        <fullName evidence="10">dITP/XTP pyrophosphatase</fullName>
        <ecNumber evidence="10">3.6.1.66</ecNumber>
    </recommendedName>
    <alternativeName>
        <fullName evidence="10">Non-canonical purine NTP pyrophosphatase</fullName>
    </alternativeName>
    <alternativeName>
        <fullName evidence="10">Non-standard purine NTP pyrophosphatase</fullName>
    </alternativeName>
    <alternativeName>
        <fullName evidence="10">Nucleoside-triphosphate diphosphatase</fullName>
    </alternativeName>
    <alternativeName>
        <fullName evidence="10">Nucleoside-triphosphate pyrophosphatase</fullName>
        <shortName evidence="10">NTPase</shortName>
    </alternativeName>
</protein>
<dbReference type="GO" id="GO:0046872">
    <property type="term" value="F:metal ion binding"/>
    <property type="evidence" value="ECO:0007669"/>
    <property type="project" value="UniProtKB-KW"/>
</dbReference>
<feature type="binding site" evidence="10">
    <location>
        <position position="77"/>
    </location>
    <ligand>
        <name>substrate</name>
    </ligand>
</feature>
<comment type="cofactor">
    <cofactor evidence="10">
        <name>Mg(2+)</name>
        <dbReference type="ChEBI" id="CHEBI:18420"/>
    </cofactor>
    <text evidence="10">Binds 1 Mg(2+) ion per subunit.</text>
</comment>
<accession>A0A1S1P304</accession>
<dbReference type="AlphaFoldDB" id="A0A1S1P304"/>
<feature type="active site" description="Proton acceptor" evidence="10">
    <location>
        <position position="76"/>
    </location>
</feature>
<dbReference type="PANTHER" id="PTHR11067">
    <property type="entry name" value="INOSINE TRIPHOSPHATE PYROPHOSPHATASE/HAM1 PROTEIN"/>
    <property type="match status" value="1"/>
</dbReference>
<keyword evidence="4 10" id="KW-0547">Nucleotide-binding</keyword>
<keyword evidence="3 10" id="KW-0479">Metal-binding</keyword>
<feature type="binding site" evidence="10">
    <location>
        <position position="181"/>
    </location>
    <ligand>
        <name>substrate</name>
    </ligand>
</feature>
<dbReference type="GO" id="GO:0036220">
    <property type="term" value="F:ITP diphosphatase activity"/>
    <property type="evidence" value="ECO:0007669"/>
    <property type="project" value="UniProtKB-UniRule"/>
</dbReference>
<evidence type="ECO:0000256" key="9">
    <source>
        <dbReference type="ARBA" id="ARBA00052017"/>
    </source>
</evidence>
<comment type="caution">
    <text evidence="12">The sequence shown here is derived from an EMBL/GenBank/DDBJ whole genome shotgun (WGS) entry which is preliminary data.</text>
</comment>
<dbReference type="Gene3D" id="3.90.950.10">
    <property type="match status" value="1"/>
</dbReference>
<comment type="catalytic activity">
    <reaction evidence="10">
        <text>ITP + H2O = IMP + diphosphate + H(+)</text>
        <dbReference type="Rhea" id="RHEA:29399"/>
        <dbReference type="ChEBI" id="CHEBI:15377"/>
        <dbReference type="ChEBI" id="CHEBI:15378"/>
        <dbReference type="ChEBI" id="CHEBI:33019"/>
        <dbReference type="ChEBI" id="CHEBI:58053"/>
        <dbReference type="ChEBI" id="CHEBI:61402"/>
        <dbReference type="EC" id="3.6.1.66"/>
    </reaction>
</comment>
<dbReference type="HAMAP" id="MF_01405">
    <property type="entry name" value="Non_canon_purine_NTPase"/>
    <property type="match status" value="1"/>
</dbReference>
<dbReference type="GO" id="GO:0009117">
    <property type="term" value="P:nucleotide metabolic process"/>
    <property type="evidence" value="ECO:0007669"/>
    <property type="project" value="UniProtKB-KW"/>
</dbReference>
<comment type="function">
    <text evidence="10">Pyrophosphatase that catalyzes the hydrolysis of nucleoside triphosphates to their monophosphate derivatives, with a high preference for the non-canonical purine nucleotides XTP (xanthosine triphosphate), dITP (deoxyinosine triphosphate) and ITP. Seems to function as a house-cleaning enzyme that removes non-canonical purine nucleotides from the nucleotide pool, thus preventing their incorporation into DNA/RNA and avoiding chromosomal lesions.</text>
</comment>
<comment type="catalytic activity">
    <reaction evidence="8 10">
        <text>dITP + H2O = dIMP + diphosphate + H(+)</text>
        <dbReference type="Rhea" id="RHEA:28342"/>
        <dbReference type="ChEBI" id="CHEBI:15377"/>
        <dbReference type="ChEBI" id="CHEBI:15378"/>
        <dbReference type="ChEBI" id="CHEBI:33019"/>
        <dbReference type="ChEBI" id="CHEBI:61194"/>
        <dbReference type="ChEBI" id="CHEBI:61382"/>
        <dbReference type="EC" id="3.6.1.66"/>
    </reaction>
</comment>
<evidence type="ECO:0000256" key="8">
    <source>
        <dbReference type="ARBA" id="ARBA00051875"/>
    </source>
</evidence>
<dbReference type="PANTHER" id="PTHR11067:SF9">
    <property type="entry name" value="INOSINE TRIPHOSPHATE PYROPHOSPHATASE"/>
    <property type="match status" value="1"/>
</dbReference>
<dbReference type="GO" id="GO:0000166">
    <property type="term" value="F:nucleotide binding"/>
    <property type="evidence" value="ECO:0007669"/>
    <property type="project" value="UniProtKB-KW"/>
</dbReference>
<comment type="catalytic activity">
    <reaction evidence="9 10">
        <text>XTP + H2O = XMP + diphosphate + H(+)</text>
        <dbReference type="Rhea" id="RHEA:28610"/>
        <dbReference type="ChEBI" id="CHEBI:15377"/>
        <dbReference type="ChEBI" id="CHEBI:15378"/>
        <dbReference type="ChEBI" id="CHEBI:33019"/>
        <dbReference type="ChEBI" id="CHEBI:57464"/>
        <dbReference type="ChEBI" id="CHEBI:61314"/>
        <dbReference type="EC" id="3.6.1.66"/>
    </reaction>
</comment>
<dbReference type="InterPro" id="IPR002637">
    <property type="entry name" value="RdgB/HAM1"/>
</dbReference>
<dbReference type="NCBIfam" id="TIGR00042">
    <property type="entry name" value="RdgB/HAM1 family non-canonical purine NTP pyrophosphatase"/>
    <property type="match status" value="1"/>
</dbReference>
<evidence type="ECO:0000256" key="7">
    <source>
        <dbReference type="ARBA" id="ARBA00023080"/>
    </source>
</evidence>
<keyword evidence="7 10" id="KW-0546">Nucleotide metabolism</keyword>
<dbReference type="InterPro" id="IPR020922">
    <property type="entry name" value="dITP/XTP_pyrophosphatase"/>
</dbReference>
<evidence type="ECO:0000256" key="10">
    <source>
        <dbReference type="HAMAP-Rule" id="MF_01405"/>
    </source>
</evidence>
<gene>
    <name evidence="12" type="ORF">BK022_19110</name>
</gene>